<evidence type="ECO:0000313" key="2">
    <source>
        <dbReference type="EMBL" id="KAJ7609672.1"/>
    </source>
</evidence>
<sequence>MDWGDHVAQKPSPTSDPTTHGACRGNPDPPVTKPHGIIFGIGWHLSQEENKSLVYYTPRKKDESSPRLRSCIGMDYPGGAAAIQDVANREGVFSFVDVLDGTSDQQQQQQQPPPPPTTPRRPASTTSPSL</sequence>
<feature type="region of interest" description="Disordered" evidence="1">
    <location>
        <begin position="1"/>
        <end position="33"/>
    </location>
</feature>
<protein>
    <submittedName>
        <fullName evidence="2">Uncharacterized protein</fullName>
    </submittedName>
</protein>
<comment type="caution">
    <text evidence="2">The sequence shown here is derived from an EMBL/GenBank/DDBJ whole genome shotgun (WGS) entry which is preliminary data.</text>
</comment>
<dbReference type="Proteomes" id="UP001221757">
    <property type="component" value="Unassembled WGS sequence"/>
</dbReference>
<proteinExistence type="predicted"/>
<evidence type="ECO:0000256" key="1">
    <source>
        <dbReference type="SAM" id="MobiDB-lite"/>
    </source>
</evidence>
<evidence type="ECO:0000313" key="3">
    <source>
        <dbReference type="Proteomes" id="UP001221757"/>
    </source>
</evidence>
<feature type="region of interest" description="Disordered" evidence="1">
    <location>
        <begin position="99"/>
        <end position="130"/>
    </location>
</feature>
<organism evidence="2 3">
    <name type="scientific">Mycena rosella</name>
    <name type="common">Pink bonnet</name>
    <name type="synonym">Agaricus rosellus</name>
    <dbReference type="NCBI Taxonomy" id="1033263"/>
    <lineage>
        <taxon>Eukaryota</taxon>
        <taxon>Fungi</taxon>
        <taxon>Dikarya</taxon>
        <taxon>Basidiomycota</taxon>
        <taxon>Agaricomycotina</taxon>
        <taxon>Agaricomycetes</taxon>
        <taxon>Agaricomycetidae</taxon>
        <taxon>Agaricales</taxon>
        <taxon>Marasmiineae</taxon>
        <taxon>Mycenaceae</taxon>
        <taxon>Mycena</taxon>
    </lineage>
</organism>
<dbReference type="EMBL" id="JARKIE010001017">
    <property type="protein sequence ID" value="KAJ7609672.1"/>
    <property type="molecule type" value="Genomic_DNA"/>
</dbReference>
<keyword evidence="3" id="KW-1185">Reference proteome</keyword>
<accession>A0AAD7B3I8</accession>
<dbReference type="AlphaFoldDB" id="A0AAD7B3I8"/>
<gene>
    <name evidence="2" type="ORF">B0H17DRAFT_1153703</name>
</gene>
<reference evidence="2" key="1">
    <citation type="submission" date="2023-03" db="EMBL/GenBank/DDBJ databases">
        <title>Massive genome expansion in bonnet fungi (Mycena s.s.) driven by repeated elements and novel gene families across ecological guilds.</title>
        <authorList>
            <consortium name="Lawrence Berkeley National Laboratory"/>
            <person name="Harder C.B."/>
            <person name="Miyauchi S."/>
            <person name="Viragh M."/>
            <person name="Kuo A."/>
            <person name="Thoen E."/>
            <person name="Andreopoulos B."/>
            <person name="Lu D."/>
            <person name="Skrede I."/>
            <person name="Drula E."/>
            <person name="Henrissat B."/>
            <person name="Morin E."/>
            <person name="Kohler A."/>
            <person name="Barry K."/>
            <person name="LaButti K."/>
            <person name="Morin E."/>
            <person name="Salamov A."/>
            <person name="Lipzen A."/>
            <person name="Mereny Z."/>
            <person name="Hegedus B."/>
            <person name="Baldrian P."/>
            <person name="Stursova M."/>
            <person name="Weitz H."/>
            <person name="Taylor A."/>
            <person name="Grigoriev I.V."/>
            <person name="Nagy L.G."/>
            <person name="Martin F."/>
            <person name="Kauserud H."/>
        </authorList>
    </citation>
    <scope>NUCLEOTIDE SEQUENCE</scope>
    <source>
        <strain evidence="2">CBHHK067</strain>
    </source>
</reference>
<name>A0AAD7B3I8_MYCRO</name>